<dbReference type="EMBL" id="QZBZ01000093">
    <property type="protein sequence ID" value="TIA36908.1"/>
    <property type="molecule type" value="Genomic_DNA"/>
</dbReference>
<dbReference type="SUPFAM" id="SSF103473">
    <property type="entry name" value="MFS general substrate transporter"/>
    <property type="match status" value="1"/>
</dbReference>
<protein>
    <submittedName>
        <fullName evidence="6">Putative MFS monocarboxylate transporter</fullName>
    </submittedName>
</protein>
<feature type="transmembrane region" description="Helical" evidence="4">
    <location>
        <begin position="170"/>
        <end position="190"/>
    </location>
</feature>
<keyword evidence="4" id="KW-1133">Transmembrane helix</keyword>
<comment type="subcellular location">
    <subcellularLocation>
        <location evidence="1">Membrane</location>
        <topology evidence="1">Multi-pass membrane protein</topology>
    </subcellularLocation>
</comment>
<dbReference type="GO" id="GO:0016020">
    <property type="term" value="C:membrane"/>
    <property type="evidence" value="ECO:0007669"/>
    <property type="project" value="UniProtKB-SubCell"/>
</dbReference>
<feature type="transmembrane region" description="Helical" evidence="4">
    <location>
        <begin position="136"/>
        <end position="158"/>
    </location>
</feature>
<dbReference type="InterPro" id="IPR036259">
    <property type="entry name" value="MFS_trans_sf"/>
</dbReference>
<feature type="transmembrane region" description="Helical" evidence="4">
    <location>
        <begin position="289"/>
        <end position="309"/>
    </location>
</feature>
<dbReference type="InterPro" id="IPR011701">
    <property type="entry name" value="MFS"/>
</dbReference>
<feature type="transmembrane region" description="Helical" evidence="4">
    <location>
        <begin position="492"/>
        <end position="510"/>
    </location>
</feature>
<keyword evidence="4" id="KW-0812">Transmembrane</keyword>
<feature type="compositionally biased region" description="Polar residues" evidence="3">
    <location>
        <begin position="67"/>
        <end position="83"/>
    </location>
</feature>
<dbReference type="InterPro" id="IPR050327">
    <property type="entry name" value="Proton-linked_MCT"/>
</dbReference>
<feature type="transmembrane region" description="Helical" evidence="4">
    <location>
        <begin position="459"/>
        <end position="480"/>
    </location>
</feature>
<sequence length="566" mass="60446">IHPSIQPIDFRSFRCQPETEKPTSDTICRYITRRTLPPSSQVFSFEPLIPHPFVFVLPPSTKSLCTMSHSKGSSESLPSTTSPIEKGPVVPNEQAVPNTGAVVPNNEKDLEAAPRPPPPSFLGTVPNGGLQAWLQVAAGFALFFNTWGILFGVFQTYYESGVLIHASSSNISWIGAIQSYCVLLMGFLSGPIFDRGFLRPLLCVGSFLVVFGFMMLSLCDTFWQVLLAQGFCIGVGSGLLFVPAVAILPTYFTTKLGLAIGLAASGSSMGGIIYPIVFYRLLDRIGFGWSVRVLGFLALATLLIPILVMKQRVKPPKARALIDTTVFKDIPFMLFTVGCMIGFIGLYTVLFFLSFFGESNGYTDASMSFYIVPILNAASVFGRTLPNALSDKTGSFNIILPGAAVCSILIFCMIAVNGLGSIVVLAILFGFFSGVFIALPPVCLVALTADKSKIGSRIGMAYGFIGFGCLAGGPGGGDVLQNYGDGSNWTGLWIYGGVSCAIAAVIFAVVRTMKAGAQQLSGFFENPSIDSNPSCLNTISYLLNNVPTINPSSIPATFWPTQALGP</sequence>
<name>A0A4T0BRU3_AURPU</name>
<dbReference type="Proteomes" id="UP000308724">
    <property type="component" value="Unassembled WGS sequence"/>
</dbReference>
<evidence type="ECO:0000313" key="6">
    <source>
        <dbReference type="EMBL" id="TIA36908.1"/>
    </source>
</evidence>
<dbReference type="Gene3D" id="1.20.1250.20">
    <property type="entry name" value="MFS general substrate transporter like domains"/>
    <property type="match status" value="1"/>
</dbReference>
<keyword evidence="4" id="KW-0472">Membrane</keyword>
<reference evidence="6 7" key="1">
    <citation type="submission" date="2018-10" db="EMBL/GenBank/DDBJ databases">
        <title>Fifty Aureobasidium pullulans genomes reveal a recombining polyextremotolerant generalist.</title>
        <authorList>
            <person name="Gostincar C."/>
            <person name="Turk M."/>
            <person name="Zajc J."/>
            <person name="Gunde-Cimerman N."/>
        </authorList>
    </citation>
    <scope>NUCLEOTIDE SEQUENCE [LARGE SCALE GENOMIC DNA]</scope>
    <source>
        <strain evidence="6 7">EXF-1645</strain>
    </source>
</reference>
<feature type="domain" description="Major facilitator superfamily (MFS) profile" evidence="5">
    <location>
        <begin position="132"/>
        <end position="514"/>
    </location>
</feature>
<evidence type="ECO:0000256" key="2">
    <source>
        <dbReference type="ARBA" id="ARBA00006727"/>
    </source>
</evidence>
<evidence type="ECO:0000259" key="5">
    <source>
        <dbReference type="PROSITE" id="PS50850"/>
    </source>
</evidence>
<dbReference type="AlphaFoldDB" id="A0A4T0BRU3"/>
<feature type="transmembrane region" description="Helical" evidence="4">
    <location>
        <begin position="222"/>
        <end position="249"/>
    </location>
</feature>
<feature type="transmembrane region" description="Helical" evidence="4">
    <location>
        <begin position="367"/>
        <end position="386"/>
    </location>
</feature>
<dbReference type="Pfam" id="PF07690">
    <property type="entry name" value="MFS_1"/>
    <property type="match status" value="1"/>
</dbReference>
<feature type="transmembrane region" description="Helical" evidence="4">
    <location>
        <begin position="398"/>
        <end position="416"/>
    </location>
</feature>
<feature type="transmembrane region" description="Helical" evidence="4">
    <location>
        <begin position="330"/>
        <end position="355"/>
    </location>
</feature>
<feature type="transmembrane region" description="Helical" evidence="4">
    <location>
        <begin position="197"/>
        <end position="216"/>
    </location>
</feature>
<dbReference type="PANTHER" id="PTHR11360">
    <property type="entry name" value="MONOCARBOXYLATE TRANSPORTER"/>
    <property type="match status" value="1"/>
</dbReference>
<dbReference type="InterPro" id="IPR020846">
    <property type="entry name" value="MFS_dom"/>
</dbReference>
<dbReference type="PROSITE" id="PS50850">
    <property type="entry name" value="MFS"/>
    <property type="match status" value="1"/>
</dbReference>
<dbReference type="GO" id="GO:0022857">
    <property type="term" value="F:transmembrane transporter activity"/>
    <property type="evidence" value="ECO:0007669"/>
    <property type="project" value="InterPro"/>
</dbReference>
<comment type="similarity">
    <text evidence="2">Belongs to the major facilitator superfamily. Monocarboxylate porter (TC 2.A.1.13) family.</text>
</comment>
<comment type="caution">
    <text evidence="6">The sequence shown here is derived from an EMBL/GenBank/DDBJ whole genome shotgun (WGS) entry which is preliminary data.</text>
</comment>
<gene>
    <name evidence="6" type="ORF">D6C78_05084</name>
</gene>
<evidence type="ECO:0000256" key="1">
    <source>
        <dbReference type="ARBA" id="ARBA00004141"/>
    </source>
</evidence>
<accession>A0A4T0BRU3</accession>
<feature type="transmembrane region" description="Helical" evidence="4">
    <location>
        <begin position="422"/>
        <end position="447"/>
    </location>
</feature>
<evidence type="ECO:0000256" key="4">
    <source>
        <dbReference type="SAM" id="Phobius"/>
    </source>
</evidence>
<feature type="non-terminal residue" evidence="6">
    <location>
        <position position="1"/>
    </location>
</feature>
<feature type="region of interest" description="Disordered" evidence="3">
    <location>
        <begin position="67"/>
        <end position="118"/>
    </location>
</feature>
<feature type="transmembrane region" description="Helical" evidence="4">
    <location>
        <begin position="256"/>
        <end position="277"/>
    </location>
</feature>
<evidence type="ECO:0000256" key="3">
    <source>
        <dbReference type="SAM" id="MobiDB-lite"/>
    </source>
</evidence>
<dbReference type="PANTHER" id="PTHR11360:SF234">
    <property type="entry name" value="MFS-TYPE TRANSPORTER DBAD-RELATED"/>
    <property type="match status" value="1"/>
</dbReference>
<proteinExistence type="inferred from homology"/>
<evidence type="ECO:0000313" key="7">
    <source>
        <dbReference type="Proteomes" id="UP000308724"/>
    </source>
</evidence>
<organism evidence="6 7">
    <name type="scientific">Aureobasidium pullulans</name>
    <name type="common">Black yeast</name>
    <name type="synonym">Pullularia pullulans</name>
    <dbReference type="NCBI Taxonomy" id="5580"/>
    <lineage>
        <taxon>Eukaryota</taxon>
        <taxon>Fungi</taxon>
        <taxon>Dikarya</taxon>
        <taxon>Ascomycota</taxon>
        <taxon>Pezizomycotina</taxon>
        <taxon>Dothideomycetes</taxon>
        <taxon>Dothideomycetidae</taxon>
        <taxon>Dothideales</taxon>
        <taxon>Saccotheciaceae</taxon>
        <taxon>Aureobasidium</taxon>
    </lineage>
</organism>